<dbReference type="SMART" id="SM00091">
    <property type="entry name" value="PAS"/>
    <property type="match status" value="3"/>
</dbReference>
<feature type="coiled-coil region" evidence="7">
    <location>
        <begin position="391"/>
        <end position="425"/>
    </location>
</feature>
<dbReference type="PANTHER" id="PTHR43304:SF1">
    <property type="entry name" value="PAC DOMAIN-CONTAINING PROTEIN"/>
    <property type="match status" value="1"/>
</dbReference>
<evidence type="ECO:0000259" key="9">
    <source>
        <dbReference type="PROSITE" id="PS50109"/>
    </source>
</evidence>
<feature type="domain" description="PAC" evidence="12">
    <location>
        <begin position="497"/>
        <end position="549"/>
    </location>
</feature>
<evidence type="ECO:0000256" key="5">
    <source>
        <dbReference type="ARBA" id="ARBA00022777"/>
    </source>
</evidence>
<dbReference type="Pfam" id="PF13426">
    <property type="entry name" value="PAS_9"/>
    <property type="match status" value="1"/>
</dbReference>
<dbReference type="Pfam" id="PF08447">
    <property type="entry name" value="PAS_3"/>
    <property type="match status" value="1"/>
</dbReference>
<comment type="caution">
    <text evidence="13">The sequence shown here is derived from an EMBL/GenBank/DDBJ whole genome shotgun (WGS) entry which is preliminary data.</text>
</comment>
<dbReference type="SMART" id="SM00448">
    <property type="entry name" value="REC"/>
    <property type="match status" value="2"/>
</dbReference>
<dbReference type="CDD" id="cd00156">
    <property type="entry name" value="REC"/>
    <property type="match status" value="1"/>
</dbReference>
<keyword evidence="5" id="KW-0418">Kinase</keyword>
<name>A0ABS4SX03_9PROT</name>
<proteinExistence type="predicted"/>
<reference evidence="13 14" key="1">
    <citation type="submission" date="2021-03" db="EMBL/GenBank/DDBJ databases">
        <title>Genomic Encyclopedia of Type Strains, Phase III (KMG-III): the genomes of soil and plant-associated and newly described type strains.</title>
        <authorList>
            <person name="Whitman W."/>
        </authorList>
    </citation>
    <scope>NUCLEOTIDE SEQUENCE [LARGE SCALE GENOMIC DNA]</scope>
    <source>
        <strain evidence="13 14">IMMIB AFH-6</strain>
    </source>
</reference>
<feature type="region of interest" description="Disordered" evidence="8">
    <location>
        <begin position="942"/>
        <end position="962"/>
    </location>
</feature>
<dbReference type="SUPFAM" id="SSF55785">
    <property type="entry name" value="PYP-like sensor domain (PAS domain)"/>
    <property type="match status" value="3"/>
</dbReference>
<organism evidence="13 14">
    <name type="scientific">Azospirillum rugosum</name>
    <dbReference type="NCBI Taxonomy" id="416170"/>
    <lineage>
        <taxon>Bacteria</taxon>
        <taxon>Pseudomonadati</taxon>
        <taxon>Pseudomonadota</taxon>
        <taxon>Alphaproteobacteria</taxon>
        <taxon>Rhodospirillales</taxon>
        <taxon>Azospirillaceae</taxon>
        <taxon>Azospirillum</taxon>
    </lineage>
</organism>
<dbReference type="PRINTS" id="PR00344">
    <property type="entry name" value="BCTRLSENSOR"/>
</dbReference>
<dbReference type="InterPro" id="IPR013655">
    <property type="entry name" value="PAS_fold_3"/>
</dbReference>
<keyword evidence="4" id="KW-0808">Transferase</keyword>
<dbReference type="SUPFAM" id="SSF52172">
    <property type="entry name" value="CheY-like"/>
    <property type="match status" value="2"/>
</dbReference>
<protein>
    <recommendedName>
        <fullName evidence="2">histidine kinase</fullName>
        <ecNumber evidence="2">2.7.13.3</ecNumber>
    </recommendedName>
</protein>
<dbReference type="InterPro" id="IPR003661">
    <property type="entry name" value="HisK_dim/P_dom"/>
</dbReference>
<feature type="modified residue" description="4-aspartylphosphate" evidence="6">
    <location>
        <position position="872"/>
    </location>
</feature>
<dbReference type="SMART" id="SM00388">
    <property type="entry name" value="HisKA"/>
    <property type="match status" value="1"/>
</dbReference>
<feature type="domain" description="Response regulatory" evidence="10">
    <location>
        <begin position="822"/>
        <end position="937"/>
    </location>
</feature>
<dbReference type="InterPro" id="IPR001789">
    <property type="entry name" value="Sig_transdc_resp-reg_receiver"/>
</dbReference>
<dbReference type="InterPro" id="IPR005467">
    <property type="entry name" value="His_kinase_dom"/>
</dbReference>
<dbReference type="InterPro" id="IPR052162">
    <property type="entry name" value="Sensor_kinase/Photoreceptor"/>
</dbReference>
<dbReference type="SUPFAM" id="SSF55874">
    <property type="entry name" value="ATPase domain of HSP90 chaperone/DNA topoisomerase II/histidine kinase"/>
    <property type="match status" value="1"/>
</dbReference>
<dbReference type="PROSITE" id="PS50109">
    <property type="entry name" value="HIS_KIN"/>
    <property type="match status" value="1"/>
</dbReference>
<dbReference type="SUPFAM" id="SSF47384">
    <property type="entry name" value="Homodimeric domain of signal transducing histidine kinase"/>
    <property type="match status" value="1"/>
</dbReference>
<keyword evidence="7" id="KW-0175">Coiled coil</keyword>
<evidence type="ECO:0000256" key="6">
    <source>
        <dbReference type="PROSITE-ProRule" id="PRU00169"/>
    </source>
</evidence>
<dbReference type="EMBL" id="JAGINP010000031">
    <property type="protein sequence ID" value="MBP2296497.1"/>
    <property type="molecule type" value="Genomic_DNA"/>
</dbReference>
<dbReference type="InterPro" id="IPR001610">
    <property type="entry name" value="PAC"/>
</dbReference>
<evidence type="ECO:0000259" key="12">
    <source>
        <dbReference type="PROSITE" id="PS50113"/>
    </source>
</evidence>
<evidence type="ECO:0000259" key="11">
    <source>
        <dbReference type="PROSITE" id="PS50112"/>
    </source>
</evidence>
<dbReference type="Gene3D" id="3.40.50.2300">
    <property type="match status" value="2"/>
</dbReference>
<feature type="modified residue" description="4-aspartylphosphate" evidence="6">
    <location>
        <position position="57"/>
    </location>
</feature>
<dbReference type="InterPro" id="IPR013656">
    <property type="entry name" value="PAS_4"/>
</dbReference>
<dbReference type="InterPro" id="IPR000700">
    <property type="entry name" value="PAS-assoc_C"/>
</dbReference>
<evidence type="ECO:0000259" key="10">
    <source>
        <dbReference type="PROSITE" id="PS50110"/>
    </source>
</evidence>
<dbReference type="Gene3D" id="1.10.287.130">
    <property type="match status" value="1"/>
</dbReference>
<feature type="domain" description="Response regulatory" evidence="10">
    <location>
        <begin position="6"/>
        <end position="122"/>
    </location>
</feature>
<dbReference type="Pfam" id="PF08448">
    <property type="entry name" value="PAS_4"/>
    <property type="match status" value="1"/>
</dbReference>
<feature type="domain" description="PAC" evidence="12">
    <location>
        <begin position="337"/>
        <end position="389"/>
    </location>
</feature>
<dbReference type="InterPro" id="IPR004358">
    <property type="entry name" value="Sig_transdc_His_kin-like_C"/>
</dbReference>
<dbReference type="PROSITE" id="PS50113">
    <property type="entry name" value="PAC"/>
    <property type="match status" value="3"/>
</dbReference>
<dbReference type="Pfam" id="PF02518">
    <property type="entry name" value="HATPase_c"/>
    <property type="match status" value="1"/>
</dbReference>
<dbReference type="CDD" id="cd00130">
    <property type="entry name" value="PAS"/>
    <property type="match status" value="3"/>
</dbReference>
<dbReference type="CDD" id="cd00082">
    <property type="entry name" value="HisKA"/>
    <property type="match status" value="1"/>
</dbReference>
<dbReference type="Pfam" id="PF00512">
    <property type="entry name" value="HisKA"/>
    <property type="match status" value="1"/>
</dbReference>
<dbReference type="InterPro" id="IPR000014">
    <property type="entry name" value="PAS"/>
</dbReference>
<evidence type="ECO:0000256" key="2">
    <source>
        <dbReference type="ARBA" id="ARBA00012438"/>
    </source>
</evidence>
<dbReference type="NCBIfam" id="TIGR00229">
    <property type="entry name" value="sensory_box"/>
    <property type="match status" value="3"/>
</dbReference>
<dbReference type="InterPro" id="IPR035965">
    <property type="entry name" value="PAS-like_dom_sf"/>
</dbReference>
<evidence type="ECO:0000256" key="3">
    <source>
        <dbReference type="ARBA" id="ARBA00022553"/>
    </source>
</evidence>
<dbReference type="InterPro" id="IPR011006">
    <property type="entry name" value="CheY-like_superfamily"/>
</dbReference>
<keyword evidence="3 6" id="KW-0597">Phosphoprotein</keyword>
<dbReference type="InterPro" id="IPR036097">
    <property type="entry name" value="HisK_dim/P_sf"/>
</dbReference>
<dbReference type="Proteomes" id="UP000781958">
    <property type="component" value="Unassembled WGS sequence"/>
</dbReference>
<dbReference type="SMART" id="SM00387">
    <property type="entry name" value="HATPase_c"/>
    <property type="match status" value="1"/>
</dbReference>
<evidence type="ECO:0000256" key="4">
    <source>
        <dbReference type="ARBA" id="ARBA00022679"/>
    </source>
</evidence>
<dbReference type="EC" id="2.7.13.3" evidence="2"/>
<keyword evidence="14" id="KW-1185">Reference proteome</keyword>
<dbReference type="Gene3D" id="3.30.450.20">
    <property type="entry name" value="PAS domain"/>
    <property type="match status" value="3"/>
</dbReference>
<dbReference type="PROSITE" id="PS50112">
    <property type="entry name" value="PAS"/>
    <property type="match status" value="2"/>
</dbReference>
<dbReference type="PANTHER" id="PTHR43304">
    <property type="entry name" value="PHYTOCHROME-LIKE PROTEIN CPH1"/>
    <property type="match status" value="1"/>
</dbReference>
<dbReference type="Gene3D" id="3.30.565.10">
    <property type="entry name" value="Histidine kinase-like ATPase, C-terminal domain"/>
    <property type="match status" value="1"/>
</dbReference>
<dbReference type="InterPro" id="IPR003594">
    <property type="entry name" value="HATPase_dom"/>
</dbReference>
<feature type="domain" description="PAC" evidence="12">
    <location>
        <begin position="211"/>
        <end position="263"/>
    </location>
</feature>
<accession>A0ABS4SX03</accession>
<evidence type="ECO:0000313" key="13">
    <source>
        <dbReference type="EMBL" id="MBP2296497.1"/>
    </source>
</evidence>
<gene>
    <name evidence="13" type="ORF">J2851_006315</name>
</gene>
<dbReference type="SMART" id="SM00086">
    <property type="entry name" value="PAC"/>
    <property type="match status" value="3"/>
</dbReference>
<feature type="domain" description="PAS" evidence="11">
    <location>
        <begin position="264"/>
        <end position="320"/>
    </location>
</feature>
<dbReference type="RefSeq" id="WP_209771720.1">
    <property type="nucleotide sequence ID" value="NZ_JAGINP010000031.1"/>
</dbReference>
<evidence type="ECO:0000313" key="14">
    <source>
        <dbReference type="Proteomes" id="UP000781958"/>
    </source>
</evidence>
<evidence type="ECO:0000256" key="7">
    <source>
        <dbReference type="SAM" id="Coils"/>
    </source>
</evidence>
<evidence type="ECO:0000256" key="1">
    <source>
        <dbReference type="ARBA" id="ARBA00000085"/>
    </source>
</evidence>
<dbReference type="InterPro" id="IPR036890">
    <property type="entry name" value="HATPase_C_sf"/>
</dbReference>
<feature type="domain" description="Histidine kinase" evidence="9">
    <location>
        <begin position="569"/>
        <end position="792"/>
    </location>
</feature>
<dbReference type="Pfam" id="PF00072">
    <property type="entry name" value="Response_reg"/>
    <property type="match status" value="2"/>
</dbReference>
<feature type="domain" description="PAS" evidence="11">
    <location>
        <begin position="136"/>
        <end position="194"/>
    </location>
</feature>
<comment type="catalytic activity">
    <reaction evidence="1">
        <text>ATP + protein L-histidine = ADP + protein N-phospho-L-histidine.</text>
        <dbReference type="EC" id="2.7.13.3"/>
    </reaction>
</comment>
<dbReference type="PROSITE" id="PS50110">
    <property type="entry name" value="RESPONSE_REGULATORY"/>
    <property type="match status" value="2"/>
</dbReference>
<evidence type="ECO:0000256" key="8">
    <source>
        <dbReference type="SAM" id="MobiDB-lite"/>
    </source>
</evidence>
<sequence length="962" mass="105811">MPASVTILHLEDSALDCELACAHLTKAGIHCNVSRVETRDSFIAALDPQRYDLILADFSLPGFDGMEALRIAKERVPQTPFLFLSGRMGEETAVEALKQGARDYVLKHRLARLPAAVSRAIDEARTLADRQRAEESLSRLHQAIDDIRDYAIFTLDLGGRVTSWNEGSRRLFGHAEAEVLDRPLAMLFAPEDRSRHEVDSALAQAAATGRHEVEWRHAARSGRRFWGSCVLTTVRDSAGAHIAYSVVVRDVTERRAAEAALRESEAQFRTITNAMPQLVWTATPDGAPDYFNENWCDYTGLSMRRSVGDGWIAVLHPDDRARTVACWTQSARTGDGYEIEYRLRRSDGLYRWHLGRAQQLRDDAGRTMRWFGTCTDIDDAIAARKALADSRKDLERLVEARTAELVAANDRLRAEVSERERAQADLSTLYAKTPVPLHSLDSQGRLLSVSDRWLEFMGYDDRGQVLGRHVTDFMPEECARLHRDERWPVLLRDGVVRDLPYRFIKRSGEVADILVSARIERDEQGNFLRTMGAIVDVTARLRAEAERERAEEALRHAQKMDALGQLTGGIAHDFNNLLTAITGNLELLIARLGFGDQETLRGYASNAKAGATRAAALTQRLLAFARRQPLRPDTTEPDRLVRGMEDLLRRTVGEQITIEARMAPDVWPAWCDANQLEIALLNLAVNARDAMPAGGRITIAAENVHLSDKELPLGSKPGDYVRLSVGDTGSGMPPDVINRAFDPFFTTKPIGQGTGLGLSQVYGFVNQSHGLVRIESQPGRGTTVSLYLPRCLVERAARPVEVPESVGAPAPDATGADDTAGTILIVEDEALVRMVAVQALEDAGLEVIEASSGAEALELLDGGIRADLMVTDVGMPGMNGRQLAEAVRARRPDLGVLFMTGYAYDATLGTGILEPGCEVLHKPFETGALVARVTEMLAGAGTAPPRAASFSVRRTAQERRAD</sequence>